<proteinExistence type="predicted"/>
<dbReference type="AlphaFoldDB" id="A0A915NHX4"/>
<evidence type="ECO:0000313" key="2">
    <source>
        <dbReference type="WBParaSite" id="scf7180000417594.g1470"/>
    </source>
</evidence>
<sequence length="120" mass="13456">MVLTKNNLLEVGLNHEALLAASFVGGGNNSLEEMINRTALKQWWGKFVSIYASEKNLTIFKLVIQIYRILSFVCKLSYQSGKDRASMALTLEEERILKGTRGISNQQGSINASKKEFDNI</sequence>
<keyword evidence="1" id="KW-1185">Reference proteome</keyword>
<reference evidence="2" key="1">
    <citation type="submission" date="2022-11" db="UniProtKB">
        <authorList>
            <consortium name="WormBaseParasite"/>
        </authorList>
    </citation>
    <scope>IDENTIFICATION</scope>
</reference>
<dbReference type="Proteomes" id="UP000887560">
    <property type="component" value="Unplaced"/>
</dbReference>
<organism evidence="1 2">
    <name type="scientific">Meloidogyne floridensis</name>
    <dbReference type="NCBI Taxonomy" id="298350"/>
    <lineage>
        <taxon>Eukaryota</taxon>
        <taxon>Metazoa</taxon>
        <taxon>Ecdysozoa</taxon>
        <taxon>Nematoda</taxon>
        <taxon>Chromadorea</taxon>
        <taxon>Rhabditida</taxon>
        <taxon>Tylenchina</taxon>
        <taxon>Tylenchomorpha</taxon>
        <taxon>Tylenchoidea</taxon>
        <taxon>Meloidogynidae</taxon>
        <taxon>Meloidogyninae</taxon>
        <taxon>Meloidogyne</taxon>
    </lineage>
</organism>
<protein>
    <submittedName>
        <fullName evidence="2">Uncharacterized protein</fullName>
    </submittedName>
</protein>
<dbReference type="WBParaSite" id="scf7180000417594.g1470">
    <property type="protein sequence ID" value="scf7180000417594.g1470"/>
    <property type="gene ID" value="scf7180000417594.g1470"/>
</dbReference>
<evidence type="ECO:0000313" key="1">
    <source>
        <dbReference type="Proteomes" id="UP000887560"/>
    </source>
</evidence>
<accession>A0A915NHX4</accession>
<name>A0A915NHX4_9BILA</name>